<keyword evidence="7" id="KW-0630">Potassium</keyword>
<evidence type="ECO:0000259" key="15">
    <source>
        <dbReference type="Pfam" id="PF07885"/>
    </source>
</evidence>
<feature type="domain" description="Potassium channel" evidence="15">
    <location>
        <begin position="89"/>
        <end position="145"/>
    </location>
</feature>
<feature type="compositionally biased region" description="Basic and acidic residues" evidence="13">
    <location>
        <begin position="627"/>
        <end position="636"/>
    </location>
</feature>
<dbReference type="Proteomes" id="UP001329430">
    <property type="component" value="Chromosome 5"/>
</dbReference>
<dbReference type="SUPFAM" id="SSF81324">
    <property type="entry name" value="Voltage-gated potassium channels"/>
    <property type="match status" value="2"/>
</dbReference>
<dbReference type="InterPro" id="IPR013099">
    <property type="entry name" value="K_chnl_dom"/>
</dbReference>
<keyword evidence="6" id="KW-0631">Potassium channel</keyword>
<dbReference type="Pfam" id="PF07885">
    <property type="entry name" value="Ion_trans_2"/>
    <property type="match status" value="2"/>
</dbReference>
<keyword evidence="8 14" id="KW-1133">Transmembrane helix</keyword>
<feature type="domain" description="Potassium channel" evidence="15">
    <location>
        <begin position="175"/>
        <end position="261"/>
    </location>
</feature>
<sequence length="709" mass="80960">MMSKKQWFVLLCVYVAYLLLGAAVFHEVESTKEYREQLEEKKERIMIEELLVDHYVPNEGHPQGEIFQKLSAYCGKPLSANMSEIDPPLKWDFYHTLFFVITVVSTIGYGNLAPTTTLTRIFMIFYAVVGIPMNGMLIINLGDYFGKSFLKLYDRWKTTRVQHALATLGLVGQVVLYLIPGFTFFIFIPSILIMVFEGWPYDVAVHYAFVTLTTIGFGDWVAGTTENDRGQTLYMVYKIFLLVWIISGLGYLCMVMGFVARGMRSKKMLAIEHKLAINIKRTNHKILEEFRSIVNEYLLLRVKRVYREKFIYVPNKPRRSQSCPNLTIHGTAESPTIARKRAFSTCVERSDGEVTRFQSDSDLERIDKEQTFNSANAILEPGQLLLRVANALGNFDTLTDDHNTHVDSSYVEGINLFTSKEILADEKNESGWSIGSEKLSAIPARVMRPRAASECKTPFPDAPKDDQYDLTWYGPSATKHLQELREQVKYDKIRHKSLPPFTPSIKPQSLFTRLKNSLKPNKDEENKIIDIESQHFQDGANSYEDSSYDSESRRPSILVTQHEQVLEETSIADLLRALTAISVPDSVSNRYDTVPKTPPTQTPKRLRRQPIQCHQRRTSLMPFSEPHVNHERRYSLRPEQTGSEPPPPYYPIDMASNLAKRAISRSRKSSLRPGNAASSSLQRSVLKLKYPVTQDIILKDVEIKNASNV</sequence>
<feature type="transmembrane region" description="Helical" evidence="14">
    <location>
        <begin position="7"/>
        <end position="25"/>
    </location>
</feature>
<gene>
    <name evidence="16" type="ORF">RI129_007632</name>
</gene>
<dbReference type="GO" id="GO:0015271">
    <property type="term" value="F:outward rectifier potassium channel activity"/>
    <property type="evidence" value="ECO:0007669"/>
    <property type="project" value="TreeGrafter"/>
</dbReference>
<feature type="transmembrane region" description="Helical" evidence="14">
    <location>
        <begin position="235"/>
        <end position="259"/>
    </location>
</feature>
<comment type="subcellular location">
    <subcellularLocation>
        <location evidence="1">Membrane</location>
        <topology evidence="1">Multi-pass membrane protein</topology>
    </subcellularLocation>
</comment>
<dbReference type="AlphaFoldDB" id="A0AAN7ZH72"/>
<evidence type="ECO:0000256" key="3">
    <source>
        <dbReference type="ARBA" id="ARBA00022448"/>
    </source>
</evidence>
<evidence type="ECO:0000256" key="12">
    <source>
        <dbReference type="RuleBase" id="RU003857"/>
    </source>
</evidence>
<accession>A0AAN7ZH72</accession>
<name>A0AAN7ZH72_9COLE</name>
<evidence type="ECO:0000313" key="16">
    <source>
        <dbReference type="EMBL" id="KAK5643787.1"/>
    </source>
</evidence>
<feature type="transmembrane region" description="Helical" evidence="14">
    <location>
        <begin position="124"/>
        <end position="142"/>
    </location>
</feature>
<evidence type="ECO:0000256" key="13">
    <source>
        <dbReference type="SAM" id="MobiDB-lite"/>
    </source>
</evidence>
<feature type="region of interest" description="Disordered" evidence="13">
    <location>
        <begin position="587"/>
        <end position="653"/>
    </location>
</feature>
<evidence type="ECO:0000256" key="9">
    <source>
        <dbReference type="ARBA" id="ARBA00023065"/>
    </source>
</evidence>
<evidence type="ECO:0000256" key="7">
    <source>
        <dbReference type="ARBA" id="ARBA00022958"/>
    </source>
</evidence>
<keyword evidence="11 12" id="KW-0407">Ion channel</keyword>
<evidence type="ECO:0000256" key="14">
    <source>
        <dbReference type="SAM" id="Phobius"/>
    </source>
</evidence>
<evidence type="ECO:0000313" key="17">
    <source>
        <dbReference type="Proteomes" id="UP001329430"/>
    </source>
</evidence>
<organism evidence="16 17">
    <name type="scientific">Pyrocoelia pectoralis</name>
    <dbReference type="NCBI Taxonomy" id="417401"/>
    <lineage>
        <taxon>Eukaryota</taxon>
        <taxon>Metazoa</taxon>
        <taxon>Ecdysozoa</taxon>
        <taxon>Arthropoda</taxon>
        <taxon>Hexapoda</taxon>
        <taxon>Insecta</taxon>
        <taxon>Pterygota</taxon>
        <taxon>Neoptera</taxon>
        <taxon>Endopterygota</taxon>
        <taxon>Coleoptera</taxon>
        <taxon>Polyphaga</taxon>
        <taxon>Elateriformia</taxon>
        <taxon>Elateroidea</taxon>
        <taxon>Lampyridae</taxon>
        <taxon>Lampyrinae</taxon>
        <taxon>Pyrocoelia</taxon>
    </lineage>
</organism>
<comment type="caution">
    <text evidence="16">The sequence shown here is derived from an EMBL/GenBank/DDBJ whole genome shotgun (WGS) entry which is preliminary data.</text>
</comment>
<evidence type="ECO:0000256" key="10">
    <source>
        <dbReference type="ARBA" id="ARBA00023136"/>
    </source>
</evidence>
<evidence type="ECO:0000256" key="5">
    <source>
        <dbReference type="ARBA" id="ARBA00022692"/>
    </source>
</evidence>
<keyword evidence="3 12" id="KW-0813">Transport</keyword>
<keyword evidence="5 12" id="KW-0812">Transmembrane</keyword>
<keyword evidence="10 14" id="KW-0472">Membrane</keyword>
<evidence type="ECO:0000256" key="8">
    <source>
        <dbReference type="ARBA" id="ARBA00022989"/>
    </source>
</evidence>
<feature type="region of interest" description="Disordered" evidence="13">
    <location>
        <begin position="532"/>
        <end position="552"/>
    </location>
</feature>
<dbReference type="PRINTS" id="PR01095">
    <property type="entry name" value="TASKCHANNEL"/>
</dbReference>
<protein>
    <recommendedName>
        <fullName evidence="15">Potassium channel domain-containing protein</fullName>
    </recommendedName>
</protein>
<dbReference type="InterPro" id="IPR003092">
    <property type="entry name" value="2pore_dom_K_chnl_TASK"/>
</dbReference>
<dbReference type="PRINTS" id="PR01333">
    <property type="entry name" value="2POREKCHANEL"/>
</dbReference>
<evidence type="ECO:0000256" key="1">
    <source>
        <dbReference type="ARBA" id="ARBA00004141"/>
    </source>
</evidence>
<dbReference type="GO" id="GO:0005886">
    <property type="term" value="C:plasma membrane"/>
    <property type="evidence" value="ECO:0007669"/>
    <property type="project" value="TreeGrafter"/>
</dbReference>
<proteinExistence type="inferred from homology"/>
<evidence type="ECO:0000256" key="2">
    <source>
        <dbReference type="ARBA" id="ARBA00006666"/>
    </source>
</evidence>
<dbReference type="InterPro" id="IPR003280">
    <property type="entry name" value="2pore_dom_K_chnl"/>
</dbReference>
<dbReference type="GO" id="GO:0030322">
    <property type="term" value="P:stabilization of membrane potential"/>
    <property type="evidence" value="ECO:0007669"/>
    <property type="project" value="TreeGrafter"/>
</dbReference>
<feature type="transmembrane region" description="Helical" evidence="14">
    <location>
        <begin position="174"/>
        <end position="196"/>
    </location>
</feature>
<evidence type="ECO:0000256" key="4">
    <source>
        <dbReference type="ARBA" id="ARBA00022538"/>
    </source>
</evidence>
<dbReference type="PANTHER" id="PTHR11003:SF352">
    <property type="entry name" value="BCDNA.GH04802-RELATED"/>
    <property type="match status" value="1"/>
</dbReference>
<evidence type="ECO:0000256" key="6">
    <source>
        <dbReference type="ARBA" id="ARBA00022826"/>
    </source>
</evidence>
<keyword evidence="4" id="KW-0633">Potassium transport</keyword>
<evidence type="ECO:0000256" key="11">
    <source>
        <dbReference type="ARBA" id="ARBA00023303"/>
    </source>
</evidence>
<dbReference type="EMBL" id="JAVRBK010000005">
    <property type="protein sequence ID" value="KAK5643787.1"/>
    <property type="molecule type" value="Genomic_DNA"/>
</dbReference>
<keyword evidence="9 12" id="KW-0406">Ion transport</keyword>
<dbReference type="Gene3D" id="1.10.287.70">
    <property type="match status" value="1"/>
</dbReference>
<comment type="similarity">
    <text evidence="2 12">Belongs to the two pore domain potassium channel (TC 1.A.1.8) family.</text>
</comment>
<dbReference type="PANTHER" id="PTHR11003">
    <property type="entry name" value="POTASSIUM CHANNEL, SUBFAMILY K"/>
    <property type="match status" value="1"/>
</dbReference>
<keyword evidence="17" id="KW-1185">Reference proteome</keyword>
<reference evidence="16 17" key="1">
    <citation type="journal article" date="2024" name="Insects">
        <title>An Improved Chromosome-Level Genome Assembly of the Firefly Pyrocoelia pectoralis.</title>
        <authorList>
            <person name="Fu X."/>
            <person name="Meyer-Rochow V.B."/>
            <person name="Ballantyne L."/>
            <person name="Zhu X."/>
        </authorList>
    </citation>
    <scope>NUCLEOTIDE SEQUENCE [LARGE SCALE GENOMIC DNA]</scope>
    <source>
        <strain evidence="16">XCY_ONT2</strain>
    </source>
</reference>
<dbReference type="GO" id="GO:0022841">
    <property type="term" value="F:potassium ion leak channel activity"/>
    <property type="evidence" value="ECO:0007669"/>
    <property type="project" value="TreeGrafter"/>
</dbReference>
<feature type="transmembrane region" description="Helical" evidence="14">
    <location>
        <begin position="203"/>
        <end position="223"/>
    </location>
</feature>
<feature type="transmembrane region" description="Helical" evidence="14">
    <location>
        <begin position="93"/>
        <end position="112"/>
    </location>
</feature>